<evidence type="ECO:0008006" key="4">
    <source>
        <dbReference type="Google" id="ProtNLM"/>
    </source>
</evidence>
<feature type="signal peptide" evidence="1">
    <location>
        <begin position="1"/>
        <end position="19"/>
    </location>
</feature>
<organism evidence="2 3">
    <name type="scientific">Sphingobacterium lactis</name>
    <dbReference type="NCBI Taxonomy" id="797291"/>
    <lineage>
        <taxon>Bacteria</taxon>
        <taxon>Pseudomonadati</taxon>
        <taxon>Bacteroidota</taxon>
        <taxon>Sphingobacteriia</taxon>
        <taxon>Sphingobacteriales</taxon>
        <taxon>Sphingobacteriaceae</taxon>
        <taxon>Sphingobacterium</taxon>
    </lineage>
</organism>
<dbReference type="EMBL" id="FNUT01000009">
    <property type="protein sequence ID" value="SEG52941.1"/>
    <property type="molecule type" value="Genomic_DNA"/>
</dbReference>
<proteinExistence type="predicted"/>
<dbReference type="InterPro" id="IPR047111">
    <property type="entry name" value="YbaP-like"/>
</dbReference>
<sequence>MKKLFLTAIALCMSVALFAQDTFLWKVSGNGLTKDSYVFGTLHMACGQDFKIENKVNEALKTSDRIAFEIDAENPETLKAMQANMGPVPGFFDGLAPEKKKVIDSVLMTRNLNSAMLDKVGPAMLLSILSIQGFECANPTDFKMMELELKKLEGAAGKPVDELETVEFQINMMNEFFKAEDLYNYVLQIDSVKSQTKHLVQAYFGQKPAALEEWLAKTSTMTPEKEAMMLTNRNKEWMTKMPDMMKNNSMFFAVGAAHLMGKNGILQLLKDKGYTLTPILN</sequence>
<accession>A0A1H6AWD9</accession>
<evidence type="ECO:0000256" key="1">
    <source>
        <dbReference type="SAM" id="SignalP"/>
    </source>
</evidence>
<protein>
    <recommendedName>
        <fullName evidence="4">TraB family protein</fullName>
    </recommendedName>
</protein>
<keyword evidence="1" id="KW-0732">Signal</keyword>
<dbReference type="Proteomes" id="UP000236731">
    <property type="component" value="Unassembled WGS sequence"/>
</dbReference>
<gene>
    <name evidence="2" type="ORF">SAMN05421877_10920</name>
</gene>
<keyword evidence="3" id="KW-1185">Reference proteome</keyword>
<evidence type="ECO:0000313" key="2">
    <source>
        <dbReference type="EMBL" id="SEG52941.1"/>
    </source>
</evidence>
<name>A0A1H6AWD9_9SPHI</name>
<dbReference type="PANTHER" id="PTHR40590">
    <property type="entry name" value="CYTOPLASMIC PROTEIN-RELATED"/>
    <property type="match status" value="1"/>
</dbReference>
<dbReference type="PANTHER" id="PTHR40590:SF1">
    <property type="entry name" value="CYTOPLASMIC PROTEIN"/>
    <property type="match status" value="1"/>
</dbReference>
<dbReference type="Pfam" id="PF01963">
    <property type="entry name" value="TraB_PrgY_gumN"/>
    <property type="match status" value="1"/>
</dbReference>
<dbReference type="OrthoDB" id="9798714at2"/>
<evidence type="ECO:0000313" key="3">
    <source>
        <dbReference type="Proteomes" id="UP000236731"/>
    </source>
</evidence>
<dbReference type="RefSeq" id="WP_103906949.1">
    <property type="nucleotide sequence ID" value="NZ_CP049246.1"/>
</dbReference>
<dbReference type="CDD" id="cd14789">
    <property type="entry name" value="Tiki"/>
    <property type="match status" value="1"/>
</dbReference>
<reference evidence="3" key="1">
    <citation type="submission" date="2016-10" db="EMBL/GenBank/DDBJ databases">
        <authorList>
            <person name="Varghese N."/>
            <person name="Submissions S."/>
        </authorList>
    </citation>
    <scope>NUCLEOTIDE SEQUENCE [LARGE SCALE GENOMIC DNA]</scope>
    <source>
        <strain evidence="3">DSM 22361</strain>
    </source>
</reference>
<feature type="chain" id="PRO_5009293084" description="TraB family protein" evidence="1">
    <location>
        <begin position="20"/>
        <end position="281"/>
    </location>
</feature>
<dbReference type="AlphaFoldDB" id="A0A1H6AWD9"/>
<dbReference type="InterPro" id="IPR002816">
    <property type="entry name" value="TraB/PrgY/GumN_fam"/>
</dbReference>